<organism evidence="1 2">
    <name type="scientific">Hyaloscypha hepaticicola</name>
    <dbReference type="NCBI Taxonomy" id="2082293"/>
    <lineage>
        <taxon>Eukaryota</taxon>
        <taxon>Fungi</taxon>
        <taxon>Dikarya</taxon>
        <taxon>Ascomycota</taxon>
        <taxon>Pezizomycotina</taxon>
        <taxon>Leotiomycetes</taxon>
        <taxon>Helotiales</taxon>
        <taxon>Hyaloscyphaceae</taxon>
        <taxon>Hyaloscypha</taxon>
    </lineage>
</organism>
<dbReference type="PANTHER" id="PTHR42085">
    <property type="entry name" value="F-BOX DOMAIN-CONTAINING PROTEIN"/>
    <property type="match status" value="1"/>
</dbReference>
<evidence type="ECO:0008006" key="3">
    <source>
        <dbReference type="Google" id="ProtNLM"/>
    </source>
</evidence>
<sequence>MGSQGQEPSKPFRFLDLAPEIRLKIYAMIATSPQSHIDISSPCSSPHTYFPHALLLTCTQIYHELRPLYFTTNAFSVTVLRRNESWSHLLTPSFLDNRRQIRSLRIKIVRWGTKDFFCCSLIPALEDCILNGRLRELEVVIRDQSVNHAFLDSLNDDSSKEHQSWRMLRKLLMDPYLEKVNLKGGRFSVISTVVEGMGGDVWDLEGCEDISYLLAKAGDEQDKTLIMVV</sequence>
<reference evidence="1 2" key="1">
    <citation type="submission" date="2016-05" db="EMBL/GenBank/DDBJ databases">
        <title>A degradative enzymes factory behind the ericoid mycorrhizal symbiosis.</title>
        <authorList>
            <consortium name="DOE Joint Genome Institute"/>
            <person name="Martino E."/>
            <person name="Morin E."/>
            <person name="Grelet G."/>
            <person name="Kuo A."/>
            <person name="Kohler A."/>
            <person name="Daghino S."/>
            <person name="Barry K."/>
            <person name="Choi C."/>
            <person name="Cichocki N."/>
            <person name="Clum A."/>
            <person name="Copeland A."/>
            <person name="Hainaut M."/>
            <person name="Haridas S."/>
            <person name="Labutti K."/>
            <person name="Lindquist E."/>
            <person name="Lipzen A."/>
            <person name="Khouja H.-R."/>
            <person name="Murat C."/>
            <person name="Ohm R."/>
            <person name="Olson A."/>
            <person name="Spatafora J."/>
            <person name="Veneault-Fourrey C."/>
            <person name="Henrissat B."/>
            <person name="Grigoriev I."/>
            <person name="Martin F."/>
            <person name="Perotto S."/>
        </authorList>
    </citation>
    <scope>NUCLEOTIDE SEQUENCE [LARGE SCALE GENOMIC DNA]</scope>
    <source>
        <strain evidence="1 2">UAMH 7357</strain>
    </source>
</reference>
<gene>
    <name evidence="1" type="ORF">NA56DRAFT_689465</name>
</gene>
<accession>A0A2J6Q3W0</accession>
<name>A0A2J6Q3W0_9HELO</name>
<proteinExistence type="predicted"/>
<evidence type="ECO:0000313" key="1">
    <source>
        <dbReference type="EMBL" id="PMD20958.1"/>
    </source>
</evidence>
<protein>
    <recommendedName>
        <fullName evidence="3">F-box domain-containing protein</fullName>
    </recommendedName>
</protein>
<dbReference type="OrthoDB" id="5229512at2759"/>
<dbReference type="EMBL" id="KZ613483">
    <property type="protein sequence ID" value="PMD20958.1"/>
    <property type="molecule type" value="Genomic_DNA"/>
</dbReference>
<dbReference type="InterPro" id="IPR038883">
    <property type="entry name" value="AN11006-like"/>
</dbReference>
<dbReference type="AlphaFoldDB" id="A0A2J6Q3W0"/>
<dbReference type="Proteomes" id="UP000235672">
    <property type="component" value="Unassembled WGS sequence"/>
</dbReference>
<evidence type="ECO:0000313" key="2">
    <source>
        <dbReference type="Proteomes" id="UP000235672"/>
    </source>
</evidence>
<keyword evidence="2" id="KW-1185">Reference proteome</keyword>
<dbReference type="PANTHER" id="PTHR42085:SF2">
    <property type="entry name" value="F-BOX DOMAIN-CONTAINING PROTEIN"/>
    <property type="match status" value="1"/>
</dbReference>